<dbReference type="Proteomes" id="UP000201588">
    <property type="component" value="Segment"/>
</dbReference>
<dbReference type="GeneID" id="28799438"/>
<evidence type="ECO:0000313" key="1">
    <source>
        <dbReference type="EMBL" id="AMQ66553.1"/>
    </source>
</evidence>
<dbReference type="KEGG" id="vg:28799438"/>
<sequence>MFNYPRHHIVNIGLGDQSHSYGSLNVLPTHVTDETYIPRILVDIGAVRSTSEVRRNRKDLVEDVVGTGFQRIEIGKQIVDIFHRMDK</sequence>
<name>A0A142F196_9CAUD</name>
<accession>A0A142F196</accession>
<organism evidence="1 2">
    <name type="scientific">Bacillus phage Shbh1</name>
    <dbReference type="NCBI Taxonomy" id="1796992"/>
    <lineage>
        <taxon>Viruses</taxon>
        <taxon>Duplodnaviria</taxon>
        <taxon>Heunggongvirae</taxon>
        <taxon>Uroviricota</taxon>
        <taxon>Caudoviricetes</taxon>
        <taxon>Herelleviridae</taxon>
        <taxon>Bastillevirinae</taxon>
        <taxon>Shalavirus</taxon>
        <taxon>Shalavirus Shbh1</taxon>
    </lineage>
</organism>
<proteinExistence type="predicted"/>
<evidence type="ECO:0000313" key="2">
    <source>
        <dbReference type="Proteomes" id="UP000201588"/>
    </source>
</evidence>
<protein>
    <submittedName>
        <fullName evidence="1">Uncharacterized protein</fullName>
    </submittedName>
</protein>
<dbReference type="EMBL" id="KU640380">
    <property type="protein sequence ID" value="AMQ66553.1"/>
    <property type="molecule type" value="Genomic_DNA"/>
</dbReference>
<keyword evidence="2" id="KW-1185">Reference proteome</keyword>
<dbReference type="RefSeq" id="YP_009275243.1">
    <property type="nucleotide sequence ID" value="NC_030925.1"/>
</dbReference>
<reference evidence="1 2" key="1">
    <citation type="submission" date="2016-01" db="EMBL/GenBank/DDBJ databases">
        <title>Isolation and characterization of bacteriophages from East Africa Rift Valley soda lakes.</title>
        <authorList>
            <person name="van Zyl L.J."/>
            <person name="Nemavhulani S."/>
            <person name="Cowan D.A."/>
            <person name="Trindade M.I."/>
        </authorList>
    </citation>
    <scope>NUCLEOTIDE SEQUENCE [LARGE SCALE GENOMIC DNA]</scope>
</reference>